<keyword evidence="3" id="KW-1185">Reference proteome</keyword>
<gene>
    <name evidence="2" type="ORF">ACFP73_10530</name>
</gene>
<feature type="transmembrane region" description="Helical" evidence="1">
    <location>
        <begin position="49"/>
        <end position="69"/>
    </location>
</feature>
<accession>A0ABW1VN76</accession>
<dbReference type="PANTHER" id="PTHR34989:SF1">
    <property type="entry name" value="PROTEIN HDED"/>
    <property type="match status" value="1"/>
</dbReference>
<sequence>MLNIDRKQLLSLNEDVVKKQRVLLLITGCLLLAGGIFCLVNPFASGVALSTLAGVMFLLSGVGLIIGMIANRSHNFGPMLGGILLGVAYLIMGYVFIRSPVAGIMAMSVILAVLFAVGGIIRLSAGFRLRGHNAGWLQIIVGILDIIIAVILLTAGPQMSFMLVTVVVGLEMLFSSFALFQIAALFRTEK</sequence>
<evidence type="ECO:0000313" key="3">
    <source>
        <dbReference type="Proteomes" id="UP001596215"/>
    </source>
</evidence>
<reference evidence="3" key="1">
    <citation type="journal article" date="2019" name="Int. J. Syst. Evol. Microbiol.">
        <title>The Global Catalogue of Microorganisms (GCM) 10K type strain sequencing project: providing services to taxonomists for standard genome sequencing and annotation.</title>
        <authorList>
            <consortium name="The Broad Institute Genomics Platform"/>
            <consortium name="The Broad Institute Genome Sequencing Center for Infectious Disease"/>
            <person name="Wu L."/>
            <person name="Ma J."/>
        </authorList>
    </citation>
    <scope>NUCLEOTIDE SEQUENCE [LARGE SCALE GENOMIC DNA]</scope>
    <source>
        <strain evidence="3">CGMCC 4.1530</strain>
    </source>
</reference>
<keyword evidence="1" id="KW-1133">Transmembrane helix</keyword>
<dbReference type="InterPro" id="IPR005325">
    <property type="entry name" value="DUF308_memb"/>
</dbReference>
<feature type="transmembrane region" description="Helical" evidence="1">
    <location>
        <begin position="76"/>
        <end position="97"/>
    </location>
</feature>
<comment type="caution">
    <text evidence="2">The sequence shown here is derived from an EMBL/GenBank/DDBJ whole genome shotgun (WGS) entry which is preliminary data.</text>
</comment>
<feature type="transmembrane region" description="Helical" evidence="1">
    <location>
        <begin position="161"/>
        <end position="186"/>
    </location>
</feature>
<dbReference type="Proteomes" id="UP001596215">
    <property type="component" value="Unassembled WGS sequence"/>
</dbReference>
<name>A0ABW1VN76_9GAMM</name>
<keyword evidence="1" id="KW-0472">Membrane</keyword>
<dbReference type="RefSeq" id="WP_212709594.1">
    <property type="nucleotide sequence ID" value="NZ_BAAAFW010000093.1"/>
</dbReference>
<feature type="transmembrane region" description="Helical" evidence="1">
    <location>
        <begin position="103"/>
        <end position="123"/>
    </location>
</feature>
<organism evidence="2 3">
    <name type="scientific">Tatumella punctata</name>
    <dbReference type="NCBI Taxonomy" id="399969"/>
    <lineage>
        <taxon>Bacteria</taxon>
        <taxon>Pseudomonadati</taxon>
        <taxon>Pseudomonadota</taxon>
        <taxon>Gammaproteobacteria</taxon>
        <taxon>Enterobacterales</taxon>
        <taxon>Erwiniaceae</taxon>
        <taxon>Tatumella</taxon>
    </lineage>
</organism>
<dbReference type="PANTHER" id="PTHR34989">
    <property type="entry name" value="PROTEIN HDED"/>
    <property type="match status" value="1"/>
</dbReference>
<proteinExistence type="predicted"/>
<dbReference type="NCBIfam" id="NF007577">
    <property type="entry name" value="PRK10209.1"/>
    <property type="match status" value="1"/>
</dbReference>
<evidence type="ECO:0000313" key="2">
    <source>
        <dbReference type="EMBL" id="MFC6362527.1"/>
    </source>
</evidence>
<dbReference type="InterPro" id="IPR052712">
    <property type="entry name" value="Acid_resist_chaperone_HdeD"/>
</dbReference>
<feature type="transmembrane region" description="Helical" evidence="1">
    <location>
        <begin position="21"/>
        <end position="43"/>
    </location>
</feature>
<protein>
    <submittedName>
        <fullName evidence="2">HdeD family acid-resistance protein</fullName>
    </submittedName>
</protein>
<keyword evidence="1" id="KW-0812">Transmembrane</keyword>
<feature type="transmembrane region" description="Helical" evidence="1">
    <location>
        <begin position="135"/>
        <end position="155"/>
    </location>
</feature>
<dbReference type="Pfam" id="PF03729">
    <property type="entry name" value="DUF308"/>
    <property type="match status" value="1"/>
</dbReference>
<dbReference type="EMBL" id="JBHSUC010000012">
    <property type="protein sequence ID" value="MFC6362527.1"/>
    <property type="molecule type" value="Genomic_DNA"/>
</dbReference>
<evidence type="ECO:0000256" key="1">
    <source>
        <dbReference type="SAM" id="Phobius"/>
    </source>
</evidence>